<evidence type="ECO:0000256" key="1">
    <source>
        <dbReference type="SAM" id="Phobius"/>
    </source>
</evidence>
<keyword evidence="3" id="KW-1185">Reference proteome</keyword>
<keyword evidence="1" id="KW-0812">Transmembrane</keyword>
<dbReference type="Proteomes" id="UP000004986">
    <property type="component" value="Unassembled WGS sequence"/>
</dbReference>
<evidence type="ECO:0000313" key="2">
    <source>
        <dbReference type="EMBL" id="EGH49468.1"/>
    </source>
</evidence>
<organism evidence="2 3">
    <name type="scientific">Pseudomonas syringae pv. pisi str. 1704B</name>
    <dbReference type="NCBI Taxonomy" id="629263"/>
    <lineage>
        <taxon>Bacteria</taxon>
        <taxon>Pseudomonadati</taxon>
        <taxon>Pseudomonadota</taxon>
        <taxon>Gammaproteobacteria</taxon>
        <taxon>Pseudomonadales</taxon>
        <taxon>Pseudomonadaceae</taxon>
        <taxon>Pseudomonas</taxon>
        <taxon>Pseudomonas syringae</taxon>
    </lineage>
</organism>
<protein>
    <submittedName>
        <fullName evidence="2">Uncharacterized protein</fullName>
    </submittedName>
</protein>
<proteinExistence type="predicted"/>
<keyword evidence="1" id="KW-0472">Membrane</keyword>
<dbReference type="PATRIC" id="fig|629263.4.peg.6005"/>
<dbReference type="EMBL" id="AEAI01004308">
    <property type="protein sequence ID" value="EGH49468.1"/>
    <property type="molecule type" value="Genomic_DNA"/>
</dbReference>
<sequence>VFRSVVMLQHAFTDVFRAGFEGGALSVGLGVLMGFICLLVLIEN</sequence>
<dbReference type="BioCyc" id="PSYR629263:G11X0-8621-MONOMER"/>
<gene>
    <name evidence="2" type="ORF">PSYPI_46674</name>
</gene>
<dbReference type="AlphaFoldDB" id="F3GQW5"/>
<keyword evidence="1" id="KW-1133">Transmembrane helix</keyword>
<feature type="transmembrane region" description="Helical" evidence="1">
    <location>
        <begin position="20"/>
        <end position="42"/>
    </location>
</feature>
<reference evidence="2 3" key="1">
    <citation type="journal article" date="2011" name="PLoS Pathog.">
        <title>Dynamic evolution of pathogenicity revealed by sequencing and comparative genomics of 19 Pseudomonas syringae isolates.</title>
        <authorList>
            <person name="Baltrus D.A."/>
            <person name="Nishimura M.T."/>
            <person name="Romanchuk A."/>
            <person name="Chang J.H."/>
            <person name="Mukhtar M.S."/>
            <person name="Cherkis K."/>
            <person name="Roach J."/>
            <person name="Grant S.R."/>
            <person name="Jones C.D."/>
            <person name="Dangl J.L."/>
        </authorList>
    </citation>
    <scope>NUCLEOTIDE SEQUENCE [LARGE SCALE GENOMIC DNA]</scope>
    <source>
        <strain evidence="2 3">1704B</strain>
    </source>
</reference>
<name>F3GQW5_PSESJ</name>
<evidence type="ECO:0000313" key="3">
    <source>
        <dbReference type="Proteomes" id="UP000004986"/>
    </source>
</evidence>
<accession>F3GQW5</accession>
<feature type="non-terminal residue" evidence="2">
    <location>
        <position position="1"/>
    </location>
</feature>
<comment type="caution">
    <text evidence="2">The sequence shown here is derived from an EMBL/GenBank/DDBJ whole genome shotgun (WGS) entry which is preliminary data.</text>
</comment>
<dbReference type="HOGENOM" id="CLU_3226646_0_0_6"/>